<accession>A0A3B0A2L7</accession>
<gene>
    <name evidence="3" type="ORF">D7193_21530</name>
</gene>
<comment type="similarity">
    <text evidence="1">Belongs to the YciI family.</text>
</comment>
<evidence type="ECO:0000256" key="1">
    <source>
        <dbReference type="ARBA" id="ARBA00007689"/>
    </source>
</evidence>
<keyword evidence="4" id="KW-1185">Reference proteome</keyword>
<dbReference type="Gene3D" id="3.30.70.1060">
    <property type="entry name" value="Dimeric alpha+beta barrel"/>
    <property type="match status" value="1"/>
</dbReference>
<evidence type="ECO:0000313" key="3">
    <source>
        <dbReference type="EMBL" id="RKN54544.1"/>
    </source>
</evidence>
<evidence type="ECO:0000259" key="2">
    <source>
        <dbReference type="Pfam" id="PF03795"/>
    </source>
</evidence>
<dbReference type="Proteomes" id="UP000279968">
    <property type="component" value="Unassembled WGS sequence"/>
</dbReference>
<dbReference type="EMBL" id="RBAN01000003">
    <property type="protein sequence ID" value="RKN54544.1"/>
    <property type="molecule type" value="Genomic_DNA"/>
</dbReference>
<dbReference type="RefSeq" id="WP_120781265.1">
    <property type="nucleotide sequence ID" value="NZ_JBHLUP010000001.1"/>
</dbReference>
<organism evidence="3 4">
    <name type="scientific">Micromonospora costi</name>
    <dbReference type="NCBI Taxonomy" id="1530042"/>
    <lineage>
        <taxon>Bacteria</taxon>
        <taxon>Bacillati</taxon>
        <taxon>Actinomycetota</taxon>
        <taxon>Actinomycetes</taxon>
        <taxon>Micromonosporales</taxon>
        <taxon>Micromonosporaceae</taxon>
        <taxon>Micromonospora</taxon>
    </lineage>
</organism>
<evidence type="ECO:0000313" key="4">
    <source>
        <dbReference type="Proteomes" id="UP000279968"/>
    </source>
</evidence>
<dbReference type="AlphaFoldDB" id="A0A3B0A2L7"/>
<name>A0A3B0A2L7_9ACTN</name>
<dbReference type="InterPro" id="IPR005545">
    <property type="entry name" value="YCII"/>
</dbReference>
<comment type="caution">
    <text evidence="3">The sequence shown here is derived from an EMBL/GenBank/DDBJ whole genome shotgun (WGS) entry which is preliminary data.</text>
</comment>
<sequence length="91" mass="9939">MICVELTFSDDPRRLEARPAHRERLQVLYAGGDILASGPWADDSGALLIFTGDRVRVDQILAEDPYYTAPGVEVTSVREWSPVVGPAQPSA</sequence>
<proteinExistence type="inferred from homology"/>
<dbReference type="OrthoDB" id="8968203at2"/>
<protein>
    <recommendedName>
        <fullName evidence="2">YCII-related domain-containing protein</fullName>
    </recommendedName>
</protein>
<dbReference type="InterPro" id="IPR011008">
    <property type="entry name" value="Dimeric_a/b-barrel"/>
</dbReference>
<feature type="domain" description="YCII-related" evidence="2">
    <location>
        <begin position="12"/>
        <end position="81"/>
    </location>
</feature>
<dbReference type="SUPFAM" id="SSF54909">
    <property type="entry name" value="Dimeric alpha+beta barrel"/>
    <property type="match status" value="1"/>
</dbReference>
<dbReference type="Pfam" id="PF03795">
    <property type="entry name" value="YCII"/>
    <property type="match status" value="1"/>
</dbReference>
<reference evidence="3 4" key="1">
    <citation type="journal article" date="2015" name="Int. J. Syst. Evol. Microbiol.">
        <title>Micromonospora costi sp. nov., isolated from a leaf of Costus speciosus.</title>
        <authorList>
            <person name="Thawai C."/>
        </authorList>
    </citation>
    <scope>NUCLEOTIDE SEQUENCE [LARGE SCALE GENOMIC DNA]</scope>
    <source>
        <strain evidence="3 4">CS1-12</strain>
    </source>
</reference>